<evidence type="ECO:0000259" key="4">
    <source>
        <dbReference type="Pfam" id="PF00171"/>
    </source>
</evidence>
<evidence type="ECO:0000313" key="5">
    <source>
        <dbReference type="EMBL" id="GAA3886485.1"/>
    </source>
</evidence>
<dbReference type="Pfam" id="PF00171">
    <property type="entry name" value="Aldedh"/>
    <property type="match status" value="1"/>
</dbReference>
<proteinExistence type="inferred from homology"/>
<dbReference type="Proteomes" id="UP001501803">
    <property type="component" value="Unassembled WGS sequence"/>
</dbReference>
<dbReference type="Gene3D" id="3.40.605.10">
    <property type="entry name" value="Aldehyde Dehydrogenase, Chain A, domain 1"/>
    <property type="match status" value="1"/>
</dbReference>
<keyword evidence="1 3" id="KW-0560">Oxidoreductase</keyword>
<evidence type="ECO:0000256" key="1">
    <source>
        <dbReference type="ARBA" id="ARBA00023002"/>
    </source>
</evidence>
<dbReference type="PROSITE" id="PS00687">
    <property type="entry name" value="ALDEHYDE_DEHYDR_GLU"/>
    <property type="match status" value="1"/>
</dbReference>
<reference evidence="6" key="1">
    <citation type="journal article" date="2019" name="Int. J. Syst. Evol. Microbiol.">
        <title>The Global Catalogue of Microorganisms (GCM) 10K type strain sequencing project: providing services to taxonomists for standard genome sequencing and annotation.</title>
        <authorList>
            <consortium name="The Broad Institute Genomics Platform"/>
            <consortium name="The Broad Institute Genome Sequencing Center for Infectious Disease"/>
            <person name="Wu L."/>
            <person name="Ma J."/>
        </authorList>
    </citation>
    <scope>NUCLEOTIDE SEQUENCE [LARGE SCALE GENOMIC DNA]</scope>
    <source>
        <strain evidence="6">JCM 17021</strain>
    </source>
</reference>
<organism evidence="5 6">
    <name type="scientific">Leifsonia kafniensis</name>
    <dbReference type="NCBI Taxonomy" id="475957"/>
    <lineage>
        <taxon>Bacteria</taxon>
        <taxon>Bacillati</taxon>
        <taxon>Actinomycetota</taxon>
        <taxon>Actinomycetes</taxon>
        <taxon>Micrococcales</taxon>
        <taxon>Microbacteriaceae</taxon>
        <taxon>Leifsonia</taxon>
    </lineage>
</organism>
<gene>
    <name evidence="5" type="ORF">GCM10022381_30750</name>
</gene>
<dbReference type="InterPro" id="IPR016162">
    <property type="entry name" value="Ald_DH_N"/>
</dbReference>
<accession>A0ABP7KTD4</accession>
<dbReference type="RefSeq" id="WP_345068302.1">
    <property type="nucleotide sequence ID" value="NZ_BAABCN010000010.1"/>
</dbReference>
<dbReference type="PANTHER" id="PTHR11699">
    <property type="entry name" value="ALDEHYDE DEHYDROGENASE-RELATED"/>
    <property type="match status" value="1"/>
</dbReference>
<dbReference type="InterPro" id="IPR029510">
    <property type="entry name" value="Ald_DH_CS_GLU"/>
</dbReference>
<dbReference type="Gene3D" id="3.40.309.10">
    <property type="entry name" value="Aldehyde Dehydrogenase, Chain A, domain 2"/>
    <property type="match status" value="1"/>
</dbReference>
<comment type="caution">
    <text evidence="5">The sequence shown here is derived from an EMBL/GenBank/DDBJ whole genome shotgun (WGS) entry which is preliminary data.</text>
</comment>
<protein>
    <submittedName>
        <fullName evidence="5">Aldehyde dehydrogenase family protein</fullName>
    </submittedName>
</protein>
<comment type="similarity">
    <text evidence="3">Belongs to the aldehyde dehydrogenase family.</text>
</comment>
<sequence length="493" mass="52848">MTIATQISNLALIGGERRGASDGRTLDVLNPSNGEIITQIPRLSAADVDDAVDAAKRAFPAWAALEPLQRAGYLDRLADAIEANSERLAQLDSLDNGSPLHEMRFDSKVAAGQLRYFAGLVLEAQGSTIPAGNERLMYSLRQPYGVVGRISAFNHPLLFTVGKMAGALAAGNTVVTKPSEHTSLSSLAAADIIQEIFPPGVINIITGLGHEAGDALVAHPDVLRLAFIGADGTGRAIQRRAAEVAVKHVTLELGGKNPIVIFPDADVDKAITGALRGMNFTWQGQSCGSTSRLIVHRSIHRQVVDGLAEKMEAIRSGLPQDADTDIGAIVNEQQFNKVMSYIEIGKEEGADLVAGGYRVTDGALADGFFIRPTLFDNVDPYGRLAQEEIFGPVLAAMPFDDYDEALRIANSVQYGLTASAFTQDLATAHRFARDIEAGYVWINETSRHFLGTGFGGYKNSGIGREENHEELLSWTQSKNVSVLFGTEAPRAGH</sequence>
<feature type="domain" description="Aldehyde dehydrogenase" evidence="4">
    <location>
        <begin position="21"/>
        <end position="480"/>
    </location>
</feature>
<dbReference type="InterPro" id="IPR016161">
    <property type="entry name" value="Ald_DH/histidinol_DH"/>
</dbReference>
<evidence type="ECO:0000256" key="2">
    <source>
        <dbReference type="PROSITE-ProRule" id="PRU10007"/>
    </source>
</evidence>
<dbReference type="InterPro" id="IPR016163">
    <property type="entry name" value="Ald_DH_C"/>
</dbReference>
<evidence type="ECO:0000256" key="3">
    <source>
        <dbReference type="RuleBase" id="RU003345"/>
    </source>
</evidence>
<dbReference type="EMBL" id="BAABCN010000010">
    <property type="protein sequence ID" value="GAA3886485.1"/>
    <property type="molecule type" value="Genomic_DNA"/>
</dbReference>
<keyword evidence="6" id="KW-1185">Reference proteome</keyword>
<name>A0ABP7KTD4_9MICO</name>
<feature type="active site" evidence="2">
    <location>
        <position position="252"/>
    </location>
</feature>
<evidence type="ECO:0000313" key="6">
    <source>
        <dbReference type="Proteomes" id="UP001501803"/>
    </source>
</evidence>
<dbReference type="InterPro" id="IPR015590">
    <property type="entry name" value="Aldehyde_DH_dom"/>
</dbReference>
<dbReference type="SUPFAM" id="SSF53720">
    <property type="entry name" value="ALDH-like"/>
    <property type="match status" value="1"/>
</dbReference>